<dbReference type="Gene3D" id="3.40.710.10">
    <property type="entry name" value="DD-peptidase/beta-lactamase superfamily"/>
    <property type="match status" value="1"/>
</dbReference>
<organism evidence="3 4">
    <name type="scientific">Runella defluvii</name>
    <dbReference type="NCBI Taxonomy" id="370973"/>
    <lineage>
        <taxon>Bacteria</taxon>
        <taxon>Pseudomonadati</taxon>
        <taxon>Bacteroidota</taxon>
        <taxon>Cytophagia</taxon>
        <taxon>Cytophagales</taxon>
        <taxon>Spirosomataceae</taxon>
        <taxon>Runella</taxon>
    </lineage>
</organism>
<evidence type="ECO:0000313" key="4">
    <source>
        <dbReference type="Proteomes" id="UP000541352"/>
    </source>
</evidence>
<evidence type="ECO:0000259" key="2">
    <source>
        <dbReference type="Pfam" id="PF00144"/>
    </source>
</evidence>
<feature type="domain" description="Beta-lactamase-related" evidence="2">
    <location>
        <begin position="24"/>
        <end position="316"/>
    </location>
</feature>
<dbReference type="Pfam" id="PF00144">
    <property type="entry name" value="Beta-lactamase"/>
    <property type="match status" value="1"/>
</dbReference>
<dbReference type="EMBL" id="JACIBY010000003">
    <property type="protein sequence ID" value="MBB3837721.1"/>
    <property type="molecule type" value="Genomic_DNA"/>
</dbReference>
<evidence type="ECO:0000313" key="3">
    <source>
        <dbReference type="EMBL" id="MBB3837721.1"/>
    </source>
</evidence>
<reference evidence="3 4" key="1">
    <citation type="submission" date="2020-08" db="EMBL/GenBank/DDBJ databases">
        <title>Genomic Encyclopedia of Type Strains, Phase IV (KMG-IV): sequencing the most valuable type-strain genomes for metagenomic binning, comparative biology and taxonomic classification.</title>
        <authorList>
            <person name="Goeker M."/>
        </authorList>
    </citation>
    <scope>NUCLEOTIDE SEQUENCE [LARGE SCALE GENOMIC DNA]</scope>
    <source>
        <strain evidence="3 4">DSM 17976</strain>
    </source>
</reference>
<dbReference type="PANTHER" id="PTHR22935:SF95">
    <property type="entry name" value="BETA-LACTAMASE-LIKE 1-RELATED"/>
    <property type="match status" value="1"/>
</dbReference>
<dbReference type="AlphaFoldDB" id="A0A7W6EPV6"/>
<dbReference type="Proteomes" id="UP000541352">
    <property type="component" value="Unassembled WGS sequence"/>
</dbReference>
<comment type="similarity">
    <text evidence="1">Belongs to the beta-lactamase family.</text>
</comment>
<proteinExistence type="inferred from homology"/>
<gene>
    <name evidence="3" type="ORF">FHS57_001718</name>
</gene>
<dbReference type="InterPro" id="IPR012338">
    <property type="entry name" value="Beta-lactam/transpept-like"/>
</dbReference>
<name>A0A7W6EPV6_9BACT</name>
<evidence type="ECO:0000256" key="1">
    <source>
        <dbReference type="ARBA" id="ARBA00038473"/>
    </source>
</evidence>
<dbReference type="SUPFAM" id="SSF56601">
    <property type="entry name" value="beta-lactamase/transpeptidase-like"/>
    <property type="match status" value="1"/>
</dbReference>
<dbReference type="RefSeq" id="WP_183972491.1">
    <property type="nucleotide sequence ID" value="NZ_JACIBY010000003.1"/>
</dbReference>
<accession>A0A7W6EPV6</accession>
<dbReference type="InterPro" id="IPR001466">
    <property type="entry name" value="Beta-lactam-related"/>
</dbReference>
<dbReference type="PANTHER" id="PTHR22935">
    <property type="entry name" value="PENICILLIN-BINDING PROTEIN"/>
    <property type="match status" value="1"/>
</dbReference>
<keyword evidence="4" id="KW-1185">Reference proteome</keyword>
<protein>
    <submittedName>
        <fullName evidence="3">CubicO group peptidase (Beta-lactamase class C family)</fullName>
    </submittedName>
</protein>
<sequence length="332" mass="37273">MTRPEEFIDKITNIIKILPVYTEVSISVTENNTTTYYGLKNEGEEISYPNNKTSAFEIGSVTKSFTGNVLAQLAVEGKVRLDDPISDFLHFELKDNTAITLKQLGMHTSGLPRMPIWYDDRRNFIKENPFSNYYEEDLIGYLKNDLKIESQPGERVMYSNLGFGLLSYIMSRIQGQSFAEIVEAKIFKPLKMQHSAFNINKISTKLIKGLDKEGNFTPYWDGGILDGCIGIISTSEDLAKFAIATLDVRNKMMDLQVSNAVLAKPEVYSAIGWVLVKSPETEPVLKINGGTAGFSSSIFLNRQTQKALTFCSNIHPDTYMKLIEPLCSEVVK</sequence>
<comment type="caution">
    <text evidence="3">The sequence shown here is derived from an EMBL/GenBank/DDBJ whole genome shotgun (WGS) entry which is preliminary data.</text>
</comment>
<dbReference type="InterPro" id="IPR051478">
    <property type="entry name" value="Beta-lactamase-like_AB/R"/>
</dbReference>